<keyword evidence="5" id="KW-1133">Transmembrane helix</keyword>
<dbReference type="Pfam" id="PF01839">
    <property type="entry name" value="FG-GAP"/>
    <property type="match status" value="19"/>
</dbReference>
<protein>
    <recommendedName>
        <fullName evidence="8">FG-GAP repeat protein</fullName>
    </recommendedName>
</protein>
<keyword evidence="3" id="KW-0325">Glycoprotein</keyword>
<keyword evidence="5" id="KW-0812">Transmembrane</keyword>
<reference evidence="6 7" key="1">
    <citation type="journal article" date="2016" name="Nat. Commun.">
        <title>Thousands of microbial genomes shed light on interconnected biogeochemical processes in an aquifer system.</title>
        <authorList>
            <person name="Anantharaman K."/>
            <person name="Brown C.T."/>
            <person name="Hug L.A."/>
            <person name="Sharon I."/>
            <person name="Castelle C.J."/>
            <person name="Probst A.J."/>
            <person name="Thomas B.C."/>
            <person name="Singh A."/>
            <person name="Wilkins M.J."/>
            <person name="Karaoz U."/>
            <person name="Brodie E.L."/>
            <person name="Williams K.H."/>
            <person name="Hubbard S.S."/>
            <person name="Banfield J.F."/>
        </authorList>
    </citation>
    <scope>NUCLEOTIDE SEQUENCE [LARGE SCALE GENOMIC DNA]</scope>
</reference>
<gene>
    <name evidence="6" type="ORF">A2531_02635</name>
</gene>
<dbReference type="GO" id="GO:0033627">
    <property type="term" value="P:cell adhesion mediated by integrin"/>
    <property type="evidence" value="ECO:0007669"/>
    <property type="project" value="TreeGrafter"/>
</dbReference>
<evidence type="ECO:0000256" key="1">
    <source>
        <dbReference type="ARBA" id="ARBA00022729"/>
    </source>
</evidence>
<evidence type="ECO:0000256" key="5">
    <source>
        <dbReference type="SAM" id="Phobius"/>
    </source>
</evidence>
<evidence type="ECO:0000256" key="3">
    <source>
        <dbReference type="ARBA" id="ARBA00023180"/>
    </source>
</evidence>
<evidence type="ECO:0000313" key="6">
    <source>
        <dbReference type="EMBL" id="OGF41564.1"/>
    </source>
</evidence>
<evidence type="ECO:0000313" key="7">
    <source>
        <dbReference type="Proteomes" id="UP000177579"/>
    </source>
</evidence>
<dbReference type="GO" id="GO:0009897">
    <property type="term" value="C:external side of plasma membrane"/>
    <property type="evidence" value="ECO:0007669"/>
    <property type="project" value="TreeGrafter"/>
</dbReference>
<feature type="region of interest" description="Disordered" evidence="4">
    <location>
        <begin position="93"/>
        <end position="136"/>
    </location>
</feature>
<name>A0A1F5TS21_9BACT</name>
<feature type="region of interest" description="Disordered" evidence="4">
    <location>
        <begin position="173"/>
        <end position="225"/>
    </location>
</feature>
<feature type="transmembrane region" description="Helical" evidence="5">
    <location>
        <begin position="7"/>
        <end position="27"/>
    </location>
</feature>
<dbReference type="PANTHER" id="PTHR23220:SF133">
    <property type="entry name" value="INTEGRIN ALPHA-PS2"/>
    <property type="match status" value="1"/>
</dbReference>
<dbReference type="PROSITE" id="PS51470">
    <property type="entry name" value="FG_GAP"/>
    <property type="match status" value="24"/>
</dbReference>
<feature type="compositionally biased region" description="Low complexity" evidence="4">
    <location>
        <begin position="174"/>
        <end position="185"/>
    </location>
</feature>
<dbReference type="InterPro" id="IPR000413">
    <property type="entry name" value="Integrin_alpha"/>
</dbReference>
<dbReference type="Gene3D" id="2.130.10.130">
    <property type="entry name" value="Integrin alpha, N-terminal"/>
    <property type="match status" value="13"/>
</dbReference>
<organism evidence="6 7">
    <name type="scientific">Candidatus Falkowbacteria bacterium RIFOXYD2_FULL_34_120</name>
    <dbReference type="NCBI Taxonomy" id="1798007"/>
    <lineage>
        <taxon>Bacteria</taxon>
        <taxon>Candidatus Falkowiibacteriota</taxon>
    </lineage>
</organism>
<comment type="caution">
    <text evidence="6">The sequence shown here is derived from an EMBL/GenBank/DDBJ whole genome shotgun (WGS) entry which is preliminary data.</text>
</comment>
<dbReference type="InterPro" id="IPR013517">
    <property type="entry name" value="FG-GAP"/>
</dbReference>
<feature type="compositionally biased region" description="Polar residues" evidence="4">
    <location>
        <begin position="204"/>
        <end position="216"/>
    </location>
</feature>
<keyword evidence="5" id="KW-0472">Membrane</keyword>
<dbReference type="Pfam" id="PF13517">
    <property type="entry name" value="FG-GAP_3"/>
    <property type="match status" value="3"/>
</dbReference>
<keyword evidence="2" id="KW-0677">Repeat</keyword>
<dbReference type="GO" id="GO:0005178">
    <property type="term" value="F:integrin binding"/>
    <property type="evidence" value="ECO:0007669"/>
    <property type="project" value="TreeGrafter"/>
</dbReference>
<dbReference type="PANTHER" id="PTHR23220">
    <property type="entry name" value="INTEGRIN ALPHA"/>
    <property type="match status" value="1"/>
</dbReference>
<dbReference type="InterPro" id="IPR028994">
    <property type="entry name" value="Integrin_alpha_N"/>
</dbReference>
<evidence type="ECO:0000256" key="2">
    <source>
        <dbReference type="ARBA" id="ARBA00022737"/>
    </source>
</evidence>
<dbReference type="SMART" id="SM00191">
    <property type="entry name" value="Int_alpha"/>
    <property type="match status" value="28"/>
</dbReference>
<proteinExistence type="predicted"/>
<sequence>MLNRKFYKILIIFCLVFMIGLLAYIYFFDNSIPTIAEELDTGEISKRKALEDLTSIPVRDLVEEEDSFRVVDEKDNIGVEIIYNSHSSNLSYQGEYPEGGRGVNGEGQNETLNSADDGHTPRPNGHPSQEGISDDGDVFQIDFYKDYSKGIEVDLGEGRSFLMKDVSSGDFKVSSLSSAPLNSPLERSTAEQGGVLNREDSSDKLNSNGDGNTPHPSGTPLERGFVKYESKDERKKIYYGYQKDSATGERKLKKWIIYEEPEVSSSQKSKVHKVESVGYEYEEYVFENAKLHKNEDGDVEVFYWGDKEKQNELTMAEVDQSLLARAQRVLARDMGEDFMKNGEPDLIIPKPFYYDKDNNLTYLDWQISEDGHTLILEFRVEENKYPIALDPTLEFTAPGIPEASDVITGEKTSNAFGSSLSVGDLNNDGKNDLVVGAGSHNSYRGRVYIFYQDGGLGDKANMADVIIDGENSSDRFGSHLAIGDLNANGKNDLIVDAYYYNSSQGRVYIFYNDGAYPNTAGLADEIITGEAGIGYFGNSLVIGDFNSNGKIDLVIGAYGYNSSQGRAYIFYNDGIYTNLAASADEIITGEASSNFGIEFTVGDLNVDGKDDLVIGAYGYDASDDEGRVYIFYNDGTGVYVDTAATADEIITGENLSFFGYSLATGDLDADGDTDLVVGGYKYGIFDGRVYIFYNNGTGVYVDTAATADEIITGEDSADRFGFFLTVDDLNMDGKDDLIAGAYLYDITSNEGRVYVYYNDGYYTATSTLADVIITGEGTDSSFGFSFSTGDLNSDGKTDLVVGAQGYNSSQGRVYIFYSQNGQVNLNKSIVGESTSDYFGNAMTSGDFDADGDIDLAVGAYEYNTGQGRVYIFYNDYDYGDHASTADEIITGETSNSFGNSLVAGDLNADGKTDLAVGANWSTQCSVYIFYNDGNYTSLASTADEIITGEASSQFGTSMSVGDLNSDGKEDLVVGAVNYSSYRGRSYIFYNDGSYAASAASADEIITGEASSQFGNSLDVGDLNSDGKEDLVVGAFMYNSFQGRIYIFYNDGTGIYTYGATTSNVTITGSGANFGESLVIGDMNSDDKTDLVVGATFYGSTNGRAYIFYNDGSYAASAASADEIITGEASSQFGTSMSVGDLNSDGKTDLIVGAKSFSSFTGRTYIFYNDGQYPLNATSADIMITGENNGDYFGIAMIVDDFTSDGKDDLLVGAYQYNNDTGKIYFYETRDNYSWELQPQLTNDFRILNHGGAELKITGEGGGAHFGYASAIGDLNADGKNDLVISAYSLSKVYIFYNDGSYANDAASADKIIIGDGDNFGYHLAIGDLNSDGNDDLVVGDYYYDMSGQCKVYIFYNDGAYVNDAASADKIITGDSWSFFGSYILISDLDADGDNDLAVNAWGYSSSRGRVYIFYNDGSYPATANSADEIITGENVGNKFGRILVSGDLDADGDDDLIAGAYEYDLGASTNEGRVYIFYNDGSYPTVATGADEIITGVAGSGFGYSLSVGNYNLTGTSTEDLVVGAPSYDLDLGTNTNEGRIYIFYNDETGVYPYGATSSDITITGEQGGFFGGTSFVNGIVSGDINNDSRTDIIISSIGYNSSQGCVYIFYNDSVYPWGATSADIILTGETIGSYYGSSLTTGDFNNDGKDDLAVGAYGYNSNQGRVYLYTFNDTVISGEGANNSFGNSLASGDFNGDGKGDLVVGASGYNSSQGRIYIFYNDSVMTNSAGAADVVISGEASSLFGHLLETGDLNADGKTDLVVGAWLYNSIQGRVYVFYGGESYPSSAASADEIITGESASEQFGYSIAVDDLNSDGKDDLIVGAWQYGALDNGRVYIFYNDGLYPTSAASADVKITGTSFFDYFGLLLKTGDLNADGKIDLLVARTDSANIIYIFYNDGTYPASSASADQIVLGEPSGRFGSSVVIGDINANGKEDLVISNSYYNSNLGRIYIFYNDGTGEYPYGATSSDVTITGSFLSEQFGISLQKGDLNSDGKTDLIVGARAYNSNQGRTYVFYNDGSYPDLSSGADIKLTGENTGDYFGASILTEDMNLDGINDLIVGAYGYNSSQGRVYIYTNETRAVDGFKKGEIRGNASFKGDVIIR</sequence>
<dbReference type="PRINTS" id="PR01185">
    <property type="entry name" value="INTEGRINA"/>
</dbReference>
<accession>A0A1F5TS21</accession>
<dbReference type="GO" id="GO:0007229">
    <property type="term" value="P:integrin-mediated signaling pathway"/>
    <property type="evidence" value="ECO:0007669"/>
    <property type="project" value="TreeGrafter"/>
</dbReference>
<dbReference type="Proteomes" id="UP000177579">
    <property type="component" value="Unassembled WGS sequence"/>
</dbReference>
<dbReference type="EMBL" id="MFGO01000008">
    <property type="protein sequence ID" value="OGF41564.1"/>
    <property type="molecule type" value="Genomic_DNA"/>
</dbReference>
<keyword evidence="1" id="KW-0732">Signal</keyword>
<dbReference type="GO" id="GO:0008305">
    <property type="term" value="C:integrin complex"/>
    <property type="evidence" value="ECO:0007669"/>
    <property type="project" value="InterPro"/>
</dbReference>
<evidence type="ECO:0000256" key="4">
    <source>
        <dbReference type="SAM" id="MobiDB-lite"/>
    </source>
</evidence>
<dbReference type="InterPro" id="IPR013519">
    <property type="entry name" value="Int_alpha_beta-p"/>
</dbReference>
<dbReference type="SUPFAM" id="SSF69318">
    <property type="entry name" value="Integrin alpha N-terminal domain"/>
    <property type="match status" value="6"/>
</dbReference>
<dbReference type="GO" id="GO:0007160">
    <property type="term" value="P:cell-matrix adhesion"/>
    <property type="evidence" value="ECO:0007669"/>
    <property type="project" value="TreeGrafter"/>
</dbReference>
<evidence type="ECO:0008006" key="8">
    <source>
        <dbReference type="Google" id="ProtNLM"/>
    </source>
</evidence>
<dbReference type="GO" id="GO:0098609">
    <property type="term" value="P:cell-cell adhesion"/>
    <property type="evidence" value="ECO:0007669"/>
    <property type="project" value="TreeGrafter"/>
</dbReference>